<dbReference type="AlphaFoldDB" id="H6QU82"/>
<dbReference type="VEuPathDB" id="FungiDB:PGTG_22333"/>
<dbReference type="PANTHER" id="PTHR33050:SF7">
    <property type="entry name" value="RIBONUCLEASE H"/>
    <property type="match status" value="1"/>
</dbReference>
<dbReference type="HOGENOM" id="CLU_003292_8_2_1"/>
<dbReference type="RefSeq" id="XP_003888950.1">
    <property type="nucleotide sequence ID" value="XM_003888901.1"/>
</dbReference>
<evidence type="ECO:0000313" key="2">
    <source>
        <dbReference type="Proteomes" id="UP000008783"/>
    </source>
</evidence>
<dbReference type="STRING" id="418459.H6QU82"/>
<dbReference type="PANTHER" id="PTHR33050">
    <property type="entry name" value="REVERSE TRANSCRIPTASE DOMAIN-CONTAINING PROTEIN"/>
    <property type="match status" value="1"/>
</dbReference>
<dbReference type="InterPro" id="IPR052055">
    <property type="entry name" value="Hepadnavirus_pol/RT"/>
</dbReference>
<keyword evidence="2" id="KW-1185">Reference proteome</keyword>
<dbReference type="KEGG" id="pgr:PGTG_22333"/>
<dbReference type="eggNOG" id="ENOG502S1WT">
    <property type="taxonomic scope" value="Eukaryota"/>
</dbReference>
<dbReference type="EMBL" id="DS178331">
    <property type="protein sequence ID" value="EHS64545.1"/>
    <property type="molecule type" value="Genomic_DNA"/>
</dbReference>
<reference evidence="2" key="1">
    <citation type="journal article" date="2011" name="Proc. Natl. Acad. Sci. U.S.A.">
        <title>Obligate biotrophy features unraveled by the genomic analysis of rust fungi.</title>
        <authorList>
            <person name="Duplessis S."/>
            <person name="Cuomo C.A."/>
            <person name="Lin Y.-C."/>
            <person name="Aerts A."/>
            <person name="Tisserant E."/>
            <person name="Veneault-Fourrey C."/>
            <person name="Joly D.L."/>
            <person name="Hacquard S."/>
            <person name="Amselem J."/>
            <person name="Cantarel B.L."/>
            <person name="Chiu R."/>
            <person name="Coutinho P.M."/>
            <person name="Feau N."/>
            <person name="Field M."/>
            <person name="Frey P."/>
            <person name="Gelhaye E."/>
            <person name="Goldberg J."/>
            <person name="Grabherr M.G."/>
            <person name="Kodira C.D."/>
            <person name="Kohler A."/>
            <person name="Kuees U."/>
            <person name="Lindquist E.A."/>
            <person name="Lucas S.M."/>
            <person name="Mago R."/>
            <person name="Mauceli E."/>
            <person name="Morin E."/>
            <person name="Murat C."/>
            <person name="Pangilinan J.L."/>
            <person name="Park R."/>
            <person name="Pearson M."/>
            <person name="Quesneville H."/>
            <person name="Rouhier N."/>
            <person name="Sakthikumar S."/>
            <person name="Salamov A.A."/>
            <person name="Schmutz J."/>
            <person name="Selles B."/>
            <person name="Shapiro H."/>
            <person name="Tanguay P."/>
            <person name="Tuskan G.A."/>
            <person name="Henrissat B."/>
            <person name="Van de Peer Y."/>
            <person name="Rouze P."/>
            <person name="Ellis J.G."/>
            <person name="Dodds P.N."/>
            <person name="Schein J.E."/>
            <person name="Zhong S."/>
            <person name="Hamelin R.C."/>
            <person name="Grigoriev I.V."/>
            <person name="Szabo L.J."/>
            <person name="Martin F."/>
        </authorList>
    </citation>
    <scope>NUCLEOTIDE SEQUENCE [LARGE SCALE GENOMIC DNA]</scope>
    <source>
        <strain evidence="2">CRL 75-36-700-3 / race SCCL</strain>
    </source>
</reference>
<dbReference type="GeneID" id="13541154"/>
<dbReference type="InterPro" id="IPR043502">
    <property type="entry name" value="DNA/RNA_pol_sf"/>
</dbReference>
<name>H6QU82_PUCGT</name>
<evidence type="ECO:0008006" key="3">
    <source>
        <dbReference type="Google" id="ProtNLM"/>
    </source>
</evidence>
<evidence type="ECO:0000313" key="1">
    <source>
        <dbReference type="EMBL" id="EHS64545.1"/>
    </source>
</evidence>
<dbReference type="InParanoid" id="H6QU82"/>
<dbReference type="OrthoDB" id="2503698at2759"/>
<accession>H6QU82</accession>
<proteinExistence type="predicted"/>
<gene>
    <name evidence="1" type="ORF">PGTG_22333</name>
</gene>
<protein>
    <recommendedName>
        <fullName evidence="3">Reverse transcriptase domain-containing protein</fullName>
    </recommendedName>
</protein>
<dbReference type="SUPFAM" id="SSF56672">
    <property type="entry name" value="DNA/RNA polymerases"/>
    <property type="match status" value="1"/>
</dbReference>
<organism evidence="1 2">
    <name type="scientific">Puccinia graminis f. sp. tritici (strain CRL 75-36-700-3 / race SCCL)</name>
    <name type="common">Black stem rust fungus</name>
    <dbReference type="NCBI Taxonomy" id="418459"/>
    <lineage>
        <taxon>Eukaryota</taxon>
        <taxon>Fungi</taxon>
        <taxon>Dikarya</taxon>
        <taxon>Basidiomycota</taxon>
        <taxon>Pucciniomycotina</taxon>
        <taxon>Pucciniomycetes</taxon>
        <taxon>Pucciniales</taxon>
        <taxon>Pucciniaceae</taxon>
        <taxon>Puccinia</taxon>
    </lineage>
</organism>
<sequence>MNRFLLSTAPTSEIQDSEIIVRNFEKQGNSYPRESIEWPVEHAVTSVKETFTWPAGVKCDMNIPKWEIALANANLTSTYKDVLEGFVEGFHQGIPDYNLGPEIPFYAPPNHSSALQAQPKIEESIQKEITAGRMFGPYSFEQVHKKFGFFQTNPLGAVVNRDGSLQAINDLSFPHRKTGIPSVNSFVNKEDFDTTWDDFKAVAKFLRNQKKTALLAIFDWEKAYRQIPTAPSQWPYLMLWNFNDQIVVDTRIAFGGVAGCGSFGRPADAWKEIMLAEFDLITIFRWVDDNLFVKELASTVEMDEIVARSDELGVKTNPTKISPFRLEQKYIGFIWNAAEKTVRLPEEKTQARIKQIQEILVHGKEFTYKQIEIMTGRLNHVSYMLPQLRCYLCSLYRMMNNWVFCHVPRPLPLDARQDMLYWLKTLLAFDRTRLIANPEPTEIGCVGDASTNYGIGVLIGKCWAQFKVRPGWNKGDLPQQGIAWMETAAIQIGLLMMKELDIRKGKTIIVWTDNTTSEDAVKSRKSKDLHVNKEWKRIQDILLRMQIDLAAKRVTSKENRADALSRGDRKGHLLKNQVVIDLPQDLEALMFQASSLD</sequence>
<dbReference type="Proteomes" id="UP000008783">
    <property type="component" value="Unassembled WGS sequence"/>
</dbReference>